<comment type="caution">
    <text evidence="1">The sequence shown here is derived from an EMBL/GenBank/DDBJ whole genome shotgun (WGS) entry which is preliminary data.</text>
</comment>
<proteinExistence type="predicted"/>
<dbReference type="RefSeq" id="WP_149619903.1">
    <property type="nucleotide sequence ID" value="NZ_VOBL01000012.1"/>
</dbReference>
<evidence type="ECO:0000313" key="2">
    <source>
        <dbReference type="Proteomes" id="UP000323856"/>
    </source>
</evidence>
<reference evidence="1 2" key="1">
    <citation type="submission" date="2019-07" db="EMBL/GenBank/DDBJ databases">
        <title>Analysis of the biochemical properties, biological activity and biotechnological potential of siderophores and biosurfactants produced by Antarctic psychrotolerant bacteria.</title>
        <authorList>
            <person name="Styczynski M."/>
            <person name="Krucon T."/>
            <person name="Decewicz P."/>
            <person name="Dziewit L."/>
        </authorList>
    </citation>
    <scope>NUCLEOTIDE SEQUENCE [LARGE SCALE GENOMIC DNA]</scope>
    <source>
        <strain evidence="1 2">ANT_H27</strain>
    </source>
</reference>
<dbReference type="AlphaFoldDB" id="A0A5B0ECW0"/>
<protein>
    <recommendedName>
        <fullName evidence="3">DUF4262 domain-containing protein</fullName>
    </recommendedName>
</protein>
<evidence type="ECO:0000313" key="1">
    <source>
        <dbReference type="EMBL" id="KAA0976055.1"/>
    </source>
</evidence>
<name>A0A5B0ECW0_9MICC</name>
<accession>A0A5B0ECW0</accession>
<organism evidence="1 2">
    <name type="scientific">Paeniglutamicibacter gangotriensis</name>
    <dbReference type="NCBI Taxonomy" id="254787"/>
    <lineage>
        <taxon>Bacteria</taxon>
        <taxon>Bacillati</taxon>
        <taxon>Actinomycetota</taxon>
        <taxon>Actinomycetes</taxon>
        <taxon>Micrococcales</taxon>
        <taxon>Micrococcaceae</taxon>
        <taxon>Paeniglutamicibacter</taxon>
    </lineage>
</organism>
<evidence type="ECO:0008006" key="3">
    <source>
        <dbReference type="Google" id="ProtNLM"/>
    </source>
</evidence>
<dbReference type="OrthoDB" id="511192at2"/>
<dbReference type="Proteomes" id="UP000323856">
    <property type="component" value="Unassembled WGS sequence"/>
</dbReference>
<dbReference type="EMBL" id="VOBL01000012">
    <property type="protein sequence ID" value="KAA0976055.1"/>
    <property type="molecule type" value="Genomic_DNA"/>
</dbReference>
<sequence length="147" mass="16232">MNYLPCTDPEIAQILHPYREQINTNGFCLIHDSGQGGLQELCYTAGMTEHGLPELIARMEDFAGLPDGTPMLMAQLVVKLRELTEGYADGETHEVKGTWVRLSDQNLHIPLCGIALAMYGSSYRLLQVRPCANGPGTWKRGQAICLN</sequence>
<gene>
    <name evidence="1" type="ORF">FQ154_12150</name>
</gene>